<proteinExistence type="predicted"/>
<keyword evidence="3" id="KW-1185">Reference proteome</keyword>
<feature type="compositionally biased region" description="Basic and acidic residues" evidence="1">
    <location>
        <begin position="94"/>
        <end position="105"/>
    </location>
</feature>
<accession>A0A1D2ME87</accession>
<sequence>MSAGKPNMGRKLSRKSSYVFENGQIPGYVHMIRQASRTSSMVSRTNEPEAGETYGSPRVSRLWKETRQLPTSPTEPPDADERTPLLAGPKKSPKKSDIRSDADAKAESVLADLRKELEMDSIKLV</sequence>
<organism evidence="2 3">
    <name type="scientific">Orchesella cincta</name>
    <name type="common">Springtail</name>
    <name type="synonym">Podura cincta</name>
    <dbReference type="NCBI Taxonomy" id="48709"/>
    <lineage>
        <taxon>Eukaryota</taxon>
        <taxon>Metazoa</taxon>
        <taxon>Ecdysozoa</taxon>
        <taxon>Arthropoda</taxon>
        <taxon>Hexapoda</taxon>
        <taxon>Collembola</taxon>
        <taxon>Entomobryomorpha</taxon>
        <taxon>Entomobryoidea</taxon>
        <taxon>Orchesellidae</taxon>
        <taxon>Orchesellinae</taxon>
        <taxon>Orchesella</taxon>
    </lineage>
</organism>
<gene>
    <name evidence="2" type="ORF">Ocin01_15403</name>
</gene>
<dbReference type="Proteomes" id="UP000094527">
    <property type="component" value="Unassembled WGS sequence"/>
</dbReference>
<feature type="compositionally biased region" description="Polar residues" evidence="1">
    <location>
        <begin position="36"/>
        <end position="45"/>
    </location>
</feature>
<evidence type="ECO:0000313" key="3">
    <source>
        <dbReference type="Proteomes" id="UP000094527"/>
    </source>
</evidence>
<feature type="region of interest" description="Disordered" evidence="1">
    <location>
        <begin position="36"/>
        <end position="105"/>
    </location>
</feature>
<reference evidence="2 3" key="1">
    <citation type="journal article" date="2016" name="Genome Biol. Evol.">
        <title>Gene Family Evolution Reflects Adaptation to Soil Environmental Stressors in the Genome of the Collembolan Orchesella cincta.</title>
        <authorList>
            <person name="Faddeeva-Vakhrusheva A."/>
            <person name="Derks M.F."/>
            <person name="Anvar S.Y."/>
            <person name="Agamennone V."/>
            <person name="Suring W."/>
            <person name="Smit S."/>
            <person name="van Straalen N.M."/>
            <person name="Roelofs D."/>
        </authorList>
    </citation>
    <scope>NUCLEOTIDE SEQUENCE [LARGE SCALE GENOMIC DNA]</scope>
    <source>
        <tissue evidence="2">Mixed pool</tissue>
    </source>
</reference>
<dbReference type="EMBL" id="LJIJ01001610">
    <property type="protein sequence ID" value="ODM91279.1"/>
    <property type="molecule type" value="Genomic_DNA"/>
</dbReference>
<evidence type="ECO:0000256" key="1">
    <source>
        <dbReference type="SAM" id="MobiDB-lite"/>
    </source>
</evidence>
<dbReference type="AlphaFoldDB" id="A0A1D2ME87"/>
<name>A0A1D2ME87_ORCCI</name>
<evidence type="ECO:0000313" key="2">
    <source>
        <dbReference type="EMBL" id="ODM91279.1"/>
    </source>
</evidence>
<protein>
    <submittedName>
        <fullName evidence="2">Uncharacterized protein</fullName>
    </submittedName>
</protein>
<comment type="caution">
    <text evidence="2">The sequence shown here is derived from an EMBL/GenBank/DDBJ whole genome shotgun (WGS) entry which is preliminary data.</text>
</comment>